<sequence length="119" mass="13648">LNGREEIENLEIKRKLTINDPDETGNSTPKVRTVSIGTLNAHNPVNFEIENFQKEILIELTFNSGKEEWHQYIIARKTSDGETRSFWVITNSEFEVIDKHIDEGFPMESEGIIVSGTNR</sequence>
<protein>
    <submittedName>
        <fullName evidence="1">Uncharacterized protein</fullName>
    </submittedName>
</protein>
<dbReference type="Proteomes" id="UP000760545">
    <property type="component" value="Unassembled WGS sequence"/>
</dbReference>
<proteinExistence type="predicted"/>
<dbReference type="RefSeq" id="WP_167920333.1">
    <property type="nucleotide sequence ID" value="NZ_JAAVJS010000494.1"/>
</dbReference>
<feature type="non-terminal residue" evidence="1">
    <location>
        <position position="1"/>
    </location>
</feature>
<keyword evidence="2" id="KW-1185">Reference proteome</keyword>
<reference evidence="1 2" key="1">
    <citation type="submission" date="2020-03" db="EMBL/GenBank/DDBJ databases">
        <title>Tamlana sp. nov, isolated from XXX.</title>
        <authorList>
            <person name="Cao W.R."/>
        </authorList>
    </citation>
    <scope>NUCLEOTIDE SEQUENCE [LARGE SCALE GENOMIC DNA]</scope>
    <source>
        <strain evidence="1 2">HST1-43</strain>
    </source>
</reference>
<comment type="caution">
    <text evidence="1">The sequence shown here is derived from an EMBL/GenBank/DDBJ whole genome shotgun (WGS) entry which is preliminary data.</text>
</comment>
<accession>A0ABX1DG59</accession>
<feature type="non-terminal residue" evidence="1">
    <location>
        <position position="119"/>
    </location>
</feature>
<name>A0ABX1DG59_9FLAO</name>
<dbReference type="EMBL" id="JAAVJS010000494">
    <property type="protein sequence ID" value="NJX17320.1"/>
    <property type="molecule type" value="Genomic_DNA"/>
</dbReference>
<organism evidence="1 2">
    <name type="scientific">Tamlana crocina</name>
    <dbReference type="NCBI Taxonomy" id="393006"/>
    <lineage>
        <taxon>Bacteria</taxon>
        <taxon>Pseudomonadati</taxon>
        <taxon>Bacteroidota</taxon>
        <taxon>Flavobacteriia</taxon>
        <taxon>Flavobacteriales</taxon>
        <taxon>Flavobacteriaceae</taxon>
        <taxon>Tamlana</taxon>
    </lineage>
</organism>
<evidence type="ECO:0000313" key="1">
    <source>
        <dbReference type="EMBL" id="NJX17320.1"/>
    </source>
</evidence>
<gene>
    <name evidence="1" type="ORF">HC176_17760</name>
</gene>
<evidence type="ECO:0000313" key="2">
    <source>
        <dbReference type="Proteomes" id="UP000760545"/>
    </source>
</evidence>